<dbReference type="Gene3D" id="3.40.630.30">
    <property type="match status" value="1"/>
</dbReference>
<evidence type="ECO:0000313" key="3">
    <source>
        <dbReference type="Proteomes" id="UP000032336"/>
    </source>
</evidence>
<dbReference type="PANTHER" id="PTHR43441">
    <property type="entry name" value="RIBOSOMAL-PROTEIN-SERINE ACETYLTRANSFERASE"/>
    <property type="match status" value="1"/>
</dbReference>
<sequence>MSVDIGHVFAVLLSVVGAKPLIRPWVGLGRSLPDWAVSSATGCSKSIGYRGAHLSILASMSEFNHLCQPVGYPVVSWAGSRRPRSAPLEGRWCQVVPLDANLHGADLYSAYALDLDDGRWTYLPYGPFANLEEYRAWVDDVAHRDDPMFFAIINSSGKAVGVASYQHIEPLNGSIEVGHISFSTLLQATTAATEAMYLMMRNAFEELGYRRYEWKCDSLNKPSRLAAERLGFSYEGTFRQMRVVKGRNRDTAWYSITDRDWSLLKPVFEQWLAASNFDAGGRQRLALSGLTKAALTSSPTN</sequence>
<proteinExistence type="predicted"/>
<organism evidence="2 3">
    <name type="scientific">Ferrimicrobium acidiphilum DSM 19497</name>
    <dbReference type="NCBI Taxonomy" id="1121877"/>
    <lineage>
        <taxon>Bacteria</taxon>
        <taxon>Bacillati</taxon>
        <taxon>Actinomycetota</taxon>
        <taxon>Acidimicrobiia</taxon>
        <taxon>Acidimicrobiales</taxon>
        <taxon>Acidimicrobiaceae</taxon>
        <taxon>Ferrimicrobium</taxon>
    </lineage>
</organism>
<dbReference type="GO" id="GO:0008999">
    <property type="term" value="F:protein-N-terminal-alanine acetyltransferase activity"/>
    <property type="evidence" value="ECO:0007669"/>
    <property type="project" value="TreeGrafter"/>
</dbReference>
<feature type="domain" description="N-acetyltransferase" evidence="1">
    <location>
        <begin position="93"/>
        <end position="250"/>
    </location>
</feature>
<protein>
    <submittedName>
        <fullName evidence="2">Putative ribosomal N-acetyltransferase YdaF</fullName>
        <ecNumber evidence="2">2.3.1.-</ecNumber>
    </submittedName>
</protein>
<dbReference type="eggNOG" id="COG1670">
    <property type="taxonomic scope" value="Bacteria"/>
</dbReference>
<dbReference type="GO" id="GO:0005737">
    <property type="term" value="C:cytoplasm"/>
    <property type="evidence" value="ECO:0007669"/>
    <property type="project" value="TreeGrafter"/>
</dbReference>
<dbReference type="EC" id="2.3.1.-" evidence="2"/>
<dbReference type="PANTHER" id="PTHR43441:SF2">
    <property type="entry name" value="FAMILY ACETYLTRANSFERASE, PUTATIVE (AFU_ORTHOLOGUE AFUA_7G00850)-RELATED"/>
    <property type="match status" value="1"/>
</dbReference>
<dbReference type="InterPro" id="IPR000182">
    <property type="entry name" value="GNAT_dom"/>
</dbReference>
<dbReference type="Pfam" id="PF13302">
    <property type="entry name" value="Acetyltransf_3"/>
    <property type="match status" value="1"/>
</dbReference>
<reference evidence="2 3" key="1">
    <citation type="submission" date="2015-01" db="EMBL/GenBank/DDBJ databases">
        <title>Draft genome of the acidophilic iron oxidizer Ferrimicrobium acidiphilum strain T23.</title>
        <authorList>
            <person name="Poehlein A."/>
            <person name="Eisen S."/>
            <person name="Schloemann M."/>
            <person name="Johnson B.D."/>
            <person name="Daniel R."/>
            <person name="Muehling M."/>
        </authorList>
    </citation>
    <scope>NUCLEOTIDE SEQUENCE [LARGE SCALE GENOMIC DNA]</scope>
    <source>
        <strain evidence="2 3">T23</strain>
    </source>
</reference>
<dbReference type="GO" id="GO:1990189">
    <property type="term" value="F:protein N-terminal-serine acetyltransferase activity"/>
    <property type="evidence" value="ECO:0007669"/>
    <property type="project" value="TreeGrafter"/>
</dbReference>
<accession>A0A0D8FSE5</accession>
<dbReference type="InterPro" id="IPR051908">
    <property type="entry name" value="Ribosomal_N-acetyltransferase"/>
</dbReference>
<evidence type="ECO:0000313" key="2">
    <source>
        <dbReference type="EMBL" id="KJE76051.1"/>
    </source>
</evidence>
<keyword evidence="3" id="KW-1185">Reference proteome</keyword>
<gene>
    <name evidence="2" type="primary">ydaF2</name>
    <name evidence="2" type="ORF">FEAC_22450</name>
</gene>
<keyword evidence="2" id="KW-0808">Transferase</keyword>
<comment type="caution">
    <text evidence="2">The sequence shown here is derived from an EMBL/GenBank/DDBJ whole genome shotgun (WGS) entry which is preliminary data.</text>
</comment>
<name>A0A0D8FSE5_9ACTN</name>
<dbReference type="EMBL" id="JXUW01000023">
    <property type="protein sequence ID" value="KJE76051.1"/>
    <property type="molecule type" value="Genomic_DNA"/>
</dbReference>
<dbReference type="STRING" id="1121877.FEAC_22450"/>
<dbReference type="SUPFAM" id="SSF55729">
    <property type="entry name" value="Acyl-CoA N-acyltransferases (Nat)"/>
    <property type="match status" value="1"/>
</dbReference>
<dbReference type="FunFam" id="3.40.630.30:FF:000047">
    <property type="entry name" value="Acetyltransferase, GNAT family"/>
    <property type="match status" value="1"/>
</dbReference>
<dbReference type="AlphaFoldDB" id="A0A0D8FSE5"/>
<keyword evidence="2" id="KW-0012">Acyltransferase</keyword>
<dbReference type="InterPro" id="IPR016181">
    <property type="entry name" value="Acyl_CoA_acyltransferase"/>
</dbReference>
<dbReference type="Proteomes" id="UP000032336">
    <property type="component" value="Unassembled WGS sequence"/>
</dbReference>
<dbReference type="PROSITE" id="PS51186">
    <property type="entry name" value="GNAT"/>
    <property type="match status" value="1"/>
</dbReference>
<evidence type="ECO:0000259" key="1">
    <source>
        <dbReference type="PROSITE" id="PS51186"/>
    </source>
</evidence>